<dbReference type="EMBL" id="UINC01005249">
    <property type="protein sequence ID" value="SVA20098.1"/>
    <property type="molecule type" value="Genomic_DNA"/>
</dbReference>
<name>A0A381TX95_9ZZZZ</name>
<evidence type="ECO:0000313" key="1">
    <source>
        <dbReference type="EMBL" id="SVA20098.1"/>
    </source>
</evidence>
<reference evidence="1" key="1">
    <citation type="submission" date="2018-05" db="EMBL/GenBank/DDBJ databases">
        <authorList>
            <person name="Lanie J.A."/>
            <person name="Ng W.-L."/>
            <person name="Kazmierczak K.M."/>
            <person name="Andrzejewski T.M."/>
            <person name="Davidsen T.M."/>
            <person name="Wayne K.J."/>
            <person name="Tettelin H."/>
            <person name="Glass J.I."/>
            <person name="Rusch D."/>
            <person name="Podicherti R."/>
            <person name="Tsui H.-C.T."/>
            <person name="Winkler M.E."/>
        </authorList>
    </citation>
    <scope>NUCLEOTIDE SEQUENCE</scope>
</reference>
<protein>
    <submittedName>
        <fullName evidence="1">Uncharacterized protein</fullName>
    </submittedName>
</protein>
<proteinExistence type="predicted"/>
<sequence>MKYYQQLLIAIIAVAVLWSAEPAGREIHTSSSDHQARSMAASAVEHVIWDG</sequence>
<organism evidence="1">
    <name type="scientific">marine metagenome</name>
    <dbReference type="NCBI Taxonomy" id="408172"/>
    <lineage>
        <taxon>unclassified sequences</taxon>
        <taxon>metagenomes</taxon>
        <taxon>ecological metagenomes</taxon>
    </lineage>
</organism>
<dbReference type="AlphaFoldDB" id="A0A381TX95"/>
<gene>
    <name evidence="1" type="ORF">METZ01_LOCUS72952</name>
</gene>
<feature type="non-terminal residue" evidence="1">
    <location>
        <position position="51"/>
    </location>
</feature>
<accession>A0A381TX95</accession>